<dbReference type="NCBIfam" id="TIGR02811">
    <property type="entry name" value="formate_TAT"/>
    <property type="match status" value="1"/>
</dbReference>
<protein>
    <submittedName>
        <fullName evidence="1">Secreted protein</fullName>
    </submittedName>
</protein>
<gene>
    <name evidence="1" type="ORF">BCL74_0387</name>
</gene>
<sequence length="67" mass="7236">MKQQDKPVSAHRRDFLRVASVGAVAGAAMAVAGGSEAEAAEVSETVGDHKGYRETQHVKTFYKLARY</sequence>
<dbReference type="NCBIfam" id="TIGR01409">
    <property type="entry name" value="TAT_signal_seq"/>
    <property type="match status" value="1"/>
</dbReference>
<dbReference type="InterPro" id="IPR014177">
    <property type="entry name" value="Formate_DH_TAT-contain"/>
</dbReference>
<reference evidence="1 2" key="1">
    <citation type="submission" date="2018-10" db="EMBL/GenBank/DDBJ databases">
        <title>Comparative analysis of microorganisms from saline springs in Andes Mountain Range, Colombia.</title>
        <authorList>
            <person name="Rubin E."/>
        </authorList>
    </citation>
    <scope>NUCLEOTIDE SEQUENCE [LARGE SCALE GENOMIC DNA]</scope>
    <source>
        <strain evidence="1 2">USBA 36</strain>
    </source>
</reference>
<evidence type="ECO:0000313" key="2">
    <source>
        <dbReference type="Proteomes" id="UP000277424"/>
    </source>
</evidence>
<organism evidence="1 2">
    <name type="scientific">Oceanibaculum indicum</name>
    <dbReference type="NCBI Taxonomy" id="526216"/>
    <lineage>
        <taxon>Bacteria</taxon>
        <taxon>Pseudomonadati</taxon>
        <taxon>Pseudomonadota</taxon>
        <taxon>Alphaproteobacteria</taxon>
        <taxon>Rhodospirillales</taxon>
        <taxon>Oceanibaculaceae</taxon>
        <taxon>Oceanibaculum</taxon>
    </lineage>
</organism>
<dbReference type="Proteomes" id="UP000277424">
    <property type="component" value="Unassembled WGS sequence"/>
</dbReference>
<dbReference type="InterPro" id="IPR019546">
    <property type="entry name" value="TAT_signal_bac_arc"/>
</dbReference>
<dbReference type="RefSeq" id="WP_008942632.1">
    <property type="nucleotide sequence ID" value="NZ_RBIG01000001.1"/>
</dbReference>
<dbReference type="AlphaFoldDB" id="A0A420WNM3"/>
<dbReference type="InterPro" id="IPR006311">
    <property type="entry name" value="TAT_signal"/>
</dbReference>
<accession>A0A420WNM3</accession>
<proteinExistence type="predicted"/>
<dbReference type="PIRSF" id="PIRSF036704">
    <property type="entry name" value="UCP036704"/>
    <property type="match status" value="1"/>
</dbReference>
<comment type="caution">
    <text evidence="1">The sequence shown here is derived from an EMBL/GenBank/DDBJ whole genome shotgun (WGS) entry which is preliminary data.</text>
</comment>
<evidence type="ECO:0000313" key="1">
    <source>
        <dbReference type="EMBL" id="RKQ72619.1"/>
    </source>
</evidence>
<dbReference type="PROSITE" id="PS51318">
    <property type="entry name" value="TAT"/>
    <property type="match status" value="1"/>
</dbReference>
<dbReference type="EMBL" id="RBIG01000001">
    <property type="protein sequence ID" value="RKQ72619.1"/>
    <property type="molecule type" value="Genomic_DNA"/>
</dbReference>
<name>A0A420WNM3_9PROT</name>